<feature type="domain" description="DUF4349" evidence="5">
    <location>
        <begin position="81"/>
        <end position="301"/>
    </location>
</feature>
<dbReference type="RefSeq" id="WP_048544427.1">
    <property type="nucleotide sequence ID" value="NZ_HF571038.1"/>
</dbReference>
<keyword evidence="1" id="KW-0175">Coiled coil</keyword>
<evidence type="ECO:0000256" key="2">
    <source>
        <dbReference type="SAM" id="MobiDB-lite"/>
    </source>
</evidence>
<dbReference type="Pfam" id="PF14257">
    <property type="entry name" value="DUF4349"/>
    <property type="match status" value="1"/>
</dbReference>
<evidence type="ECO:0000313" key="7">
    <source>
        <dbReference type="Proteomes" id="UP000035720"/>
    </source>
</evidence>
<evidence type="ECO:0000256" key="4">
    <source>
        <dbReference type="SAM" id="SignalP"/>
    </source>
</evidence>
<name>A0A077MB42_9MICO</name>
<dbReference type="AlphaFoldDB" id="A0A077MB42"/>
<feature type="transmembrane region" description="Helical" evidence="3">
    <location>
        <begin position="274"/>
        <end position="307"/>
    </location>
</feature>
<dbReference type="EMBL" id="CAJC01000035">
    <property type="protein sequence ID" value="CCI51878.1"/>
    <property type="molecule type" value="Genomic_DNA"/>
</dbReference>
<keyword evidence="3" id="KW-0472">Membrane</keyword>
<keyword evidence="7" id="KW-1185">Reference proteome</keyword>
<reference evidence="6 7" key="1">
    <citation type="journal article" date="2013" name="ISME J.">
        <title>A metabolic model for members of the genus Tetrasphaera involved in enhanced biological phosphorus removal.</title>
        <authorList>
            <person name="Kristiansen R."/>
            <person name="Nguyen H.T.T."/>
            <person name="Saunders A.M."/>
            <person name="Nielsen J.L."/>
            <person name="Wimmer R."/>
            <person name="Le V.Q."/>
            <person name="McIlroy S.J."/>
            <person name="Petrovski S."/>
            <person name="Seviour R.J."/>
            <person name="Calteau A."/>
            <person name="Nielsen K.L."/>
            <person name="Nielsen P.H."/>
        </authorList>
    </citation>
    <scope>NUCLEOTIDE SEQUENCE [LARGE SCALE GENOMIC DNA]</scope>
    <source>
        <strain evidence="6 7">Ben 74</strain>
    </source>
</reference>
<proteinExistence type="predicted"/>
<feature type="signal peptide" evidence="4">
    <location>
        <begin position="1"/>
        <end position="20"/>
    </location>
</feature>
<keyword evidence="6" id="KW-0449">Lipoprotein</keyword>
<sequence length="349" mass="36289">MTRSASSTRPRLAGAAAILAAVALVGGCSGSGDQSASVGGAAASSPNTAYAQDNATRSAVGSAVGKDGDTKTESGVDVADQKLVRTATLSLKVKDIGEATAKVRAINLAAQGFVLSENIGSYPASSTSDSPSKVGVNPSTYAVLVISVPVDALDPTLDKLQAIGTVLDRHSETENVTEEYVDVQARVTSMKKSVARIQDLIDKTSNIDQLVRLEDELSTRQANLEAIQARLASLERQTARSPITINVTTDPTLVEVEETPASGFLGGLKKGWKAFVASMVALLTVLGAVLPFLILLGIVALPFAWVWRRRRAAAKPSRVYAASSPQPGTSPRKTSPEATESAESATRGS</sequence>
<keyword evidence="3" id="KW-1133">Transmembrane helix</keyword>
<accession>A0A077MB42</accession>
<dbReference type="PROSITE" id="PS51257">
    <property type="entry name" value="PROKAR_LIPOPROTEIN"/>
    <property type="match status" value="1"/>
</dbReference>
<feature type="region of interest" description="Disordered" evidence="2">
    <location>
        <begin position="314"/>
        <end position="349"/>
    </location>
</feature>
<feature type="compositionally biased region" description="Low complexity" evidence="2">
    <location>
        <begin position="35"/>
        <end position="45"/>
    </location>
</feature>
<comment type="caution">
    <text evidence="6">The sequence shown here is derived from an EMBL/GenBank/DDBJ whole genome shotgun (WGS) entry which is preliminary data.</text>
</comment>
<dbReference type="InterPro" id="IPR025645">
    <property type="entry name" value="DUF4349"/>
</dbReference>
<keyword evidence="4" id="KW-0732">Signal</keyword>
<dbReference type="STRING" id="1193518.BN13_130020"/>
<evidence type="ECO:0000313" key="6">
    <source>
        <dbReference type="EMBL" id="CCI51878.1"/>
    </source>
</evidence>
<protein>
    <submittedName>
        <fullName evidence="6">Putative lipoprotein</fullName>
    </submittedName>
</protein>
<gene>
    <name evidence="6" type="ORF">BN13_130020</name>
</gene>
<feature type="region of interest" description="Disordered" evidence="2">
    <location>
        <begin position="35"/>
        <end position="54"/>
    </location>
</feature>
<organism evidence="6 7">
    <name type="scientific">Nostocoides jenkinsii Ben 74</name>
    <dbReference type="NCBI Taxonomy" id="1193518"/>
    <lineage>
        <taxon>Bacteria</taxon>
        <taxon>Bacillati</taxon>
        <taxon>Actinomycetota</taxon>
        <taxon>Actinomycetes</taxon>
        <taxon>Micrococcales</taxon>
        <taxon>Intrasporangiaceae</taxon>
        <taxon>Nostocoides</taxon>
    </lineage>
</organism>
<feature type="compositionally biased region" description="Polar residues" evidence="2">
    <location>
        <begin position="323"/>
        <end position="349"/>
    </location>
</feature>
<evidence type="ECO:0000256" key="3">
    <source>
        <dbReference type="SAM" id="Phobius"/>
    </source>
</evidence>
<evidence type="ECO:0000256" key="1">
    <source>
        <dbReference type="SAM" id="Coils"/>
    </source>
</evidence>
<dbReference type="OrthoDB" id="186919at2"/>
<evidence type="ECO:0000259" key="5">
    <source>
        <dbReference type="Pfam" id="PF14257"/>
    </source>
</evidence>
<feature type="chain" id="PRO_5038882164" evidence="4">
    <location>
        <begin position="21"/>
        <end position="349"/>
    </location>
</feature>
<keyword evidence="3" id="KW-0812">Transmembrane</keyword>
<dbReference type="Proteomes" id="UP000035720">
    <property type="component" value="Unassembled WGS sequence"/>
</dbReference>
<feature type="coiled-coil region" evidence="1">
    <location>
        <begin position="210"/>
        <end position="237"/>
    </location>
</feature>